<feature type="non-terminal residue" evidence="4">
    <location>
        <position position="1"/>
    </location>
</feature>
<feature type="domain" description="WH1" evidence="3">
    <location>
        <begin position="36"/>
        <end position="147"/>
    </location>
</feature>
<feature type="region of interest" description="Disordered" evidence="1">
    <location>
        <begin position="298"/>
        <end position="362"/>
    </location>
</feature>
<feature type="compositionally biased region" description="Polar residues" evidence="1">
    <location>
        <begin position="737"/>
        <end position="752"/>
    </location>
</feature>
<evidence type="ECO:0000259" key="3">
    <source>
        <dbReference type="PROSITE" id="PS50229"/>
    </source>
</evidence>
<dbReference type="SUPFAM" id="SSF50729">
    <property type="entry name" value="PH domain-like"/>
    <property type="match status" value="1"/>
</dbReference>
<dbReference type="Pfam" id="PF00786">
    <property type="entry name" value="PBD"/>
    <property type="match status" value="1"/>
</dbReference>
<feature type="compositionally biased region" description="Low complexity" evidence="1">
    <location>
        <begin position="610"/>
        <end position="620"/>
    </location>
</feature>
<feature type="compositionally biased region" description="Polar residues" evidence="1">
    <location>
        <begin position="682"/>
        <end position="692"/>
    </location>
</feature>
<dbReference type="Gene3D" id="2.30.29.30">
    <property type="entry name" value="Pleckstrin-homology domain (PH domain)/Phosphotyrosine-binding domain (PTB)"/>
    <property type="match status" value="1"/>
</dbReference>
<feature type="domain" description="CRIB" evidence="2">
    <location>
        <begin position="274"/>
        <end position="287"/>
    </location>
</feature>
<proteinExistence type="predicted"/>
<evidence type="ECO:0000313" key="5">
    <source>
        <dbReference type="Proteomes" id="UP001381693"/>
    </source>
</evidence>
<gene>
    <name evidence="4" type="ORF">SK128_012807</name>
</gene>
<evidence type="ECO:0000313" key="4">
    <source>
        <dbReference type="EMBL" id="KAK7073617.1"/>
    </source>
</evidence>
<feature type="compositionally biased region" description="Polar residues" evidence="1">
    <location>
        <begin position="518"/>
        <end position="527"/>
    </location>
</feature>
<feature type="region of interest" description="Disordered" evidence="1">
    <location>
        <begin position="421"/>
        <end position="444"/>
    </location>
</feature>
<keyword evidence="5" id="KW-1185">Reference proteome</keyword>
<dbReference type="InterPro" id="IPR000697">
    <property type="entry name" value="WH1/EVH1_dom"/>
</dbReference>
<dbReference type="PROSITE" id="PS50229">
    <property type="entry name" value="WH1"/>
    <property type="match status" value="1"/>
</dbReference>
<feature type="region of interest" description="Disordered" evidence="1">
    <location>
        <begin position="593"/>
        <end position="620"/>
    </location>
</feature>
<dbReference type="Proteomes" id="UP001381693">
    <property type="component" value="Unassembled WGS sequence"/>
</dbReference>
<feature type="compositionally biased region" description="Low complexity" evidence="1">
    <location>
        <begin position="235"/>
        <end position="254"/>
    </location>
</feature>
<comment type="caution">
    <text evidence="4">The sequence shown here is derived from an EMBL/GenBank/DDBJ whole genome shotgun (WGS) entry which is preliminary data.</text>
</comment>
<organism evidence="4 5">
    <name type="scientific">Halocaridina rubra</name>
    <name type="common">Hawaiian red shrimp</name>
    <dbReference type="NCBI Taxonomy" id="373956"/>
    <lineage>
        <taxon>Eukaryota</taxon>
        <taxon>Metazoa</taxon>
        <taxon>Ecdysozoa</taxon>
        <taxon>Arthropoda</taxon>
        <taxon>Crustacea</taxon>
        <taxon>Multicrustacea</taxon>
        <taxon>Malacostraca</taxon>
        <taxon>Eumalacostraca</taxon>
        <taxon>Eucarida</taxon>
        <taxon>Decapoda</taxon>
        <taxon>Pleocyemata</taxon>
        <taxon>Caridea</taxon>
        <taxon>Atyoidea</taxon>
        <taxon>Atyidae</taxon>
        <taxon>Halocaridina</taxon>
    </lineage>
</organism>
<reference evidence="4 5" key="1">
    <citation type="submission" date="2023-11" db="EMBL/GenBank/DDBJ databases">
        <title>Halocaridina rubra genome assembly.</title>
        <authorList>
            <person name="Smith C."/>
        </authorList>
    </citation>
    <scope>NUCLEOTIDE SEQUENCE [LARGE SCALE GENOMIC DNA]</scope>
    <source>
        <strain evidence="4">EP-1</strain>
        <tissue evidence="4">Whole</tissue>
    </source>
</reference>
<accession>A0AAN8WWY8</accession>
<protein>
    <submittedName>
        <fullName evidence="4">Uncharacterized protein</fullName>
    </submittedName>
</protein>
<dbReference type="AlphaFoldDB" id="A0AAN8WWY8"/>
<dbReference type="PROSITE" id="PS50108">
    <property type="entry name" value="CRIB"/>
    <property type="match status" value="1"/>
</dbReference>
<dbReference type="Gene3D" id="3.90.810.10">
    <property type="entry name" value="CRIB domain"/>
    <property type="match status" value="1"/>
</dbReference>
<dbReference type="EMBL" id="JAXCGZ010012372">
    <property type="protein sequence ID" value="KAK7073617.1"/>
    <property type="molecule type" value="Genomic_DNA"/>
</dbReference>
<sequence>ESPPSIDKKMSKKKSSTEHQPSILLSKEANTKIFSLLEPKTQALSTAVVTVVISRPPKHPEWRQFRTGVAVLIKDYARKSYYVQIYDIVDWERLREEELIKGTAYHASLPKFHQFEAEKGQTMGLKFASEDEARKFAEIARIITMTGLYKTDGGPPSPIPKSEEKKSHQKKDKCVGTEVISESEQNHSSAAPPPPSSSTRRGSLLPPPPPPQVKKDQQQTATLPAPLEALNTDASSHTSPRPSSSAPTTSYSSPNESNLNEKRPKCKRLTKDMISNPTDFKHLYHVGFQCEAPIDEKALRAAVGSRPPAPSRPPPPPPPGKRPAGRDSQIASNGEKDKANNYQEPPVDRRSEIPDSRLDTPLSLCTGDAIQTDLDEPLIDSFQVTPGDSSFANELIEEYMKRSSFASDALVATEKNSNKTSTSNVELVETENVSDETSTSNVEMVETENISDENPISNVDMVGTENISDEISTLNVDLLETENISDEISTSNVDMVETEKISDEISNSNVHLVETGNISDETSTSIDAQDVDTKPNDTQLLDQGMNPTEKDALLKKEKLSDTSEMVSSESVRNRSEITITEGLQDNVYVSNISDGASHDSNKHCKENSPDTITTTDDQQTASELSLDQIEHQNNVENTQLSDSTSKTGDLHDITATTAKSKVTIPKTSNDLSTSVVAEYQTEPMSSDTSSPEQKLESTEGISIASPMINLEVSNENAAPAAPVRHKKRSQKKIMQPHSDSSETTTDPSLSEV</sequence>
<dbReference type="InterPro" id="IPR011993">
    <property type="entry name" value="PH-like_dom_sf"/>
</dbReference>
<dbReference type="SMART" id="SM00461">
    <property type="entry name" value="WH1"/>
    <property type="match status" value="1"/>
</dbReference>
<feature type="region of interest" description="Disordered" evidence="1">
    <location>
        <begin position="1"/>
        <end position="22"/>
    </location>
</feature>
<dbReference type="CDD" id="cd00132">
    <property type="entry name" value="CRIB"/>
    <property type="match status" value="1"/>
</dbReference>
<feature type="region of interest" description="Disordered" evidence="1">
    <location>
        <begin position="148"/>
        <end position="280"/>
    </location>
</feature>
<feature type="region of interest" description="Disordered" evidence="1">
    <location>
        <begin position="518"/>
        <end position="547"/>
    </location>
</feature>
<feature type="compositionally biased region" description="Basic and acidic residues" evidence="1">
    <location>
        <begin position="596"/>
        <end position="608"/>
    </location>
</feature>
<dbReference type="InterPro" id="IPR000095">
    <property type="entry name" value="CRIB_dom"/>
</dbReference>
<evidence type="ECO:0000256" key="1">
    <source>
        <dbReference type="SAM" id="MobiDB-lite"/>
    </source>
</evidence>
<feature type="region of interest" description="Disordered" evidence="1">
    <location>
        <begin position="680"/>
        <end position="752"/>
    </location>
</feature>
<dbReference type="Pfam" id="PF00568">
    <property type="entry name" value="WH1"/>
    <property type="match status" value="1"/>
</dbReference>
<evidence type="ECO:0000259" key="2">
    <source>
        <dbReference type="PROSITE" id="PS50108"/>
    </source>
</evidence>
<dbReference type="InterPro" id="IPR036936">
    <property type="entry name" value="CRIB_dom_sf"/>
</dbReference>
<feature type="compositionally biased region" description="Pro residues" evidence="1">
    <location>
        <begin position="307"/>
        <end position="321"/>
    </location>
</feature>
<feature type="compositionally biased region" description="Basic and acidic residues" evidence="1">
    <location>
        <begin position="346"/>
        <end position="358"/>
    </location>
</feature>
<name>A0AAN8WWY8_HALRR</name>